<name>A0A2W1NW86_PAEXE</name>
<sequence>MRYTCTIIFALIAAFLSVAHYVGHELEAIYLLFFALSIPAWFIPLIDDSYPHPVVLYILTTLVWALIGYIIDRYSAARNTRAS</sequence>
<keyword evidence="1" id="KW-0472">Membrane</keyword>
<keyword evidence="1" id="KW-0812">Transmembrane</keyword>
<organism evidence="2 3">
    <name type="scientific">Paenibacillus xerothermodurans</name>
    <dbReference type="NCBI Taxonomy" id="1977292"/>
    <lineage>
        <taxon>Bacteria</taxon>
        <taxon>Bacillati</taxon>
        <taxon>Bacillota</taxon>
        <taxon>Bacilli</taxon>
        <taxon>Bacillales</taxon>
        <taxon>Paenibacillaceae</taxon>
        <taxon>Paenibacillus</taxon>
    </lineage>
</organism>
<evidence type="ECO:0000313" key="2">
    <source>
        <dbReference type="EMBL" id="PZE19098.1"/>
    </source>
</evidence>
<protein>
    <submittedName>
        <fullName evidence="2">Uncharacterized protein</fullName>
    </submittedName>
</protein>
<evidence type="ECO:0000256" key="1">
    <source>
        <dbReference type="SAM" id="Phobius"/>
    </source>
</evidence>
<reference evidence="2" key="1">
    <citation type="submission" date="2018-06" db="EMBL/GenBank/DDBJ databases">
        <title>Paenibacillus xerothermodurans sp. nov. an extremely dry heat resistant spore forming bacterium isolated from the soil of Cape Canaveral, Florida.</title>
        <authorList>
            <person name="Seuylemezian A."/>
            <person name="Kaur N."/>
            <person name="Patil P."/>
            <person name="Patil P."/>
            <person name="Mayilraj S."/>
            <person name="Vaishampayan P."/>
        </authorList>
    </citation>
    <scope>NUCLEOTIDE SEQUENCE [LARGE SCALE GENOMIC DNA]</scope>
    <source>
        <strain evidence="2">ATCC 27380</strain>
    </source>
</reference>
<dbReference type="AlphaFoldDB" id="A0A2W1NW86"/>
<evidence type="ECO:0000313" key="3">
    <source>
        <dbReference type="Proteomes" id="UP000214746"/>
    </source>
</evidence>
<keyword evidence="3" id="KW-1185">Reference proteome</keyword>
<accession>A0A2W1NW86</accession>
<feature type="transmembrane region" description="Helical" evidence="1">
    <location>
        <begin position="54"/>
        <end position="71"/>
    </location>
</feature>
<dbReference type="OrthoDB" id="2622240at2"/>
<dbReference type="Proteomes" id="UP000214746">
    <property type="component" value="Unassembled WGS sequence"/>
</dbReference>
<dbReference type="EMBL" id="NHRJ02000022">
    <property type="protein sequence ID" value="PZE19098.1"/>
    <property type="molecule type" value="Genomic_DNA"/>
</dbReference>
<comment type="caution">
    <text evidence="2">The sequence shown here is derived from an EMBL/GenBank/DDBJ whole genome shotgun (WGS) entry which is preliminary data.</text>
</comment>
<keyword evidence="1" id="KW-1133">Transmembrane helix</keyword>
<proteinExistence type="predicted"/>
<gene>
    <name evidence="2" type="ORF">CBW46_020455</name>
</gene>